<feature type="non-terminal residue" evidence="2">
    <location>
        <position position="397"/>
    </location>
</feature>
<evidence type="ECO:0000313" key="3">
    <source>
        <dbReference type="Proteomes" id="UP000649617"/>
    </source>
</evidence>
<dbReference type="Proteomes" id="UP000649617">
    <property type="component" value="Unassembled WGS sequence"/>
</dbReference>
<reference evidence="2" key="1">
    <citation type="submission" date="2021-02" db="EMBL/GenBank/DDBJ databases">
        <authorList>
            <person name="Dougan E. K."/>
            <person name="Rhodes N."/>
            <person name="Thang M."/>
            <person name="Chan C."/>
        </authorList>
    </citation>
    <scope>NUCLEOTIDE SEQUENCE</scope>
</reference>
<gene>
    <name evidence="2" type="ORF">SPIL2461_LOCUS13429</name>
</gene>
<keyword evidence="3" id="KW-1185">Reference proteome</keyword>
<proteinExistence type="predicted"/>
<dbReference type="EMBL" id="CAJNIZ010029291">
    <property type="protein sequence ID" value="CAE7514761.1"/>
    <property type="molecule type" value="Genomic_DNA"/>
</dbReference>
<protein>
    <submittedName>
        <fullName evidence="2">Uncharacterized protein</fullName>
    </submittedName>
</protein>
<evidence type="ECO:0000256" key="1">
    <source>
        <dbReference type="SAM" id="Phobius"/>
    </source>
</evidence>
<name>A0A812T218_SYMPI</name>
<dbReference type="AlphaFoldDB" id="A0A812T218"/>
<keyword evidence="1" id="KW-0472">Membrane</keyword>
<accession>A0A812T218</accession>
<feature type="transmembrane region" description="Helical" evidence="1">
    <location>
        <begin position="77"/>
        <end position="99"/>
    </location>
</feature>
<evidence type="ECO:0000313" key="2">
    <source>
        <dbReference type="EMBL" id="CAE7514761.1"/>
    </source>
</evidence>
<feature type="non-terminal residue" evidence="2">
    <location>
        <position position="1"/>
    </location>
</feature>
<keyword evidence="1" id="KW-1133">Transmembrane helix</keyword>
<comment type="caution">
    <text evidence="2">The sequence shown here is derived from an EMBL/GenBank/DDBJ whole genome shotgun (WGS) entry which is preliminary data.</text>
</comment>
<sequence>VETEGEILWDSLGESHQAAKKGSTLCWKAMLKASRSGLQLEEAFASSADSNGPETGDFNIFQDIGWHRRAIARSQSVSGFLILPSFSGLVAAFLVASLFHAAGYACSKGQLADLKLATDVHRLHFQPHQQKYVVHMDTSFKQVVLQGMVSASQTRWMSLQQPNTASRVGTARVQLIDEESFGQEEIHLSQAVIPRISTVRVQGLRPSLPAADVGEGEVASVPKVLSASADALCELLQKGCDVCDLVADGLGACRDSERWCQLNHFREAPPLSAEGRVQVLACGLQAKLNGCGVDDWSYQRGHLVNGYEKVPNSSIPLQTLANKAAALGEIGSKLLTHLLGTASSEEKAASFRSDLTEAIWKVPGKLGASFLSTLAASHDDMPRTLLIALVRLGQGDK</sequence>
<dbReference type="OrthoDB" id="475903at2759"/>
<organism evidence="2 3">
    <name type="scientific">Symbiodinium pilosum</name>
    <name type="common">Dinoflagellate</name>
    <dbReference type="NCBI Taxonomy" id="2952"/>
    <lineage>
        <taxon>Eukaryota</taxon>
        <taxon>Sar</taxon>
        <taxon>Alveolata</taxon>
        <taxon>Dinophyceae</taxon>
        <taxon>Suessiales</taxon>
        <taxon>Symbiodiniaceae</taxon>
        <taxon>Symbiodinium</taxon>
    </lineage>
</organism>
<keyword evidence="1" id="KW-0812">Transmembrane</keyword>